<dbReference type="EMBL" id="PHWZ01000089">
    <property type="protein sequence ID" value="TEY71623.1"/>
    <property type="molecule type" value="Genomic_DNA"/>
</dbReference>
<comment type="caution">
    <text evidence="1">The sequence shown here is derived from an EMBL/GenBank/DDBJ whole genome shotgun (WGS) entry which is preliminary data.</text>
</comment>
<keyword evidence="2" id="KW-1185">Reference proteome</keyword>
<reference evidence="1 2" key="1">
    <citation type="submission" date="2017-11" db="EMBL/GenBank/DDBJ databases">
        <title>Comparative genomics of Botrytis spp.</title>
        <authorList>
            <person name="Valero-Jimenez C.A."/>
            <person name="Tapia P."/>
            <person name="Veloso J."/>
            <person name="Silva-Moreno E."/>
            <person name="Staats M."/>
            <person name="Valdes J.H."/>
            <person name="Van Kan J.A.L."/>
        </authorList>
    </citation>
    <scope>NUCLEOTIDE SEQUENCE [LARGE SCALE GENOMIC DNA]</scope>
    <source>
        <strain evidence="1 2">MUCL2830</strain>
    </source>
</reference>
<evidence type="ECO:0000313" key="2">
    <source>
        <dbReference type="Proteomes" id="UP000297299"/>
    </source>
</evidence>
<organism evidence="1 2">
    <name type="scientific">Botryotinia calthae</name>
    <dbReference type="NCBI Taxonomy" id="38488"/>
    <lineage>
        <taxon>Eukaryota</taxon>
        <taxon>Fungi</taxon>
        <taxon>Dikarya</taxon>
        <taxon>Ascomycota</taxon>
        <taxon>Pezizomycotina</taxon>
        <taxon>Leotiomycetes</taxon>
        <taxon>Helotiales</taxon>
        <taxon>Sclerotiniaceae</taxon>
        <taxon>Botryotinia</taxon>
    </lineage>
</organism>
<proteinExistence type="predicted"/>
<sequence length="79" mass="8820">MVDGWEFGSLYSKPVCLARLQNIGTVRAGCIEYLIFTAKNRIQPQIMASLDAVRKAITVSNELELPISLIFMFTVITVL</sequence>
<name>A0A4Y8D9I4_9HELO</name>
<protein>
    <submittedName>
        <fullName evidence="1">Uncharacterized protein</fullName>
    </submittedName>
</protein>
<accession>A0A4Y8D9I4</accession>
<dbReference type="AlphaFoldDB" id="A0A4Y8D9I4"/>
<evidence type="ECO:0000313" key="1">
    <source>
        <dbReference type="EMBL" id="TEY71623.1"/>
    </source>
</evidence>
<dbReference type="Proteomes" id="UP000297299">
    <property type="component" value="Unassembled WGS sequence"/>
</dbReference>
<gene>
    <name evidence="1" type="ORF">BOTCAL_0089g00020</name>
</gene>